<comment type="caution">
    <text evidence="4">The sequence shown here is derived from an EMBL/GenBank/DDBJ whole genome shotgun (WGS) entry which is preliminary data.</text>
</comment>
<evidence type="ECO:0000256" key="1">
    <source>
        <dbReference type="ARBA" id="ARBA00022729"/>
    </source>
</evidence>
<keyword evidence="1 2" id="KW-0732">Signal</keyword>
<feature type="domain" description="Secretion system C-terminal sorting" evidence="3">
    <location>
        <begin position="1643"/>
        <end position="1701"/>
    </location>
</feature>
<dbReference type="Proteomes" id="UP000076715">
    <property type="component" value="Unassembled WGS sequence"/>
</dbReference>
<keyword evidence="5" id="KW-1185">Reference proteome</keyword>
<reference evidence="4 5" key="1">
    <citation type="submission" date="2016-01" db="EMBL/GenBank/DDBJ databases">
        <title>The draft genome sequence of Aquimarina sp. RZW4-3-2.</title>
        <authorList>
            <person name="Wang Y."/>
        </authorList>
    </citation>
    <scope>NUCLEOTIDE SEQUENCE [LARGE SCALE GENOMIC DNA]</scope>
    <source>
        <strain evidence="4 5">RZW4-3-2</strain>
    </source>
</reference>
<sequence length="1704" mass="175270">MKKLPRYFLIFILLLAVTNSFSQANITIIASAEKIPIATVSAAAAGDRTFSVPFSYTSDATINTLTVELEFVAFGGNGPSTFPIPGSAATFTNLPAATNAPLMATLTFPSDNPITDAVTSDVWTISSTGGTAAGSDLSVTGAGPNAGYRVKFTTDNDLNTITGEPTSGGGGDFPLNASGPVSNVEFRDLNITQITDVAAPPSFIRIENITNAASGGVSGNPIASVTRGQTFPVEFTYSSNVDISELTVNLEVVGFNGAFREFPLPGTEVVLTNLVAGDNLTATAMLTFPTTANVTAGNGDIWTLDPSQVNDDGNPRDNDPIALRNNVGSASTNYRIQFTIGSGQAFSNPNNGSGIRLDTFISVVNEAPATNQLILDGTPNSFESTTSIPNFDIMYEADRAVDITVEVFANDGMGNPTGVSLGGVTLSNQPITTGLSTVPSTLTFATALSPGDYLFTGSYVDTGTMANEVVASNIEFTVTPVKELILDSDTTTFVSATSFPDFDISYQSDEPVNIFVEIKADDGMGNPTGAALGGVTLNNQAATTGSAVVVNTTVGIFGMPALPLPPGDYLFTGAYFPTAGGAGVVADNIAFTVTPVPVRELILDSDTTTFVSATSFPDFDVSYQSDVAVDIFVEIKADDGMGNPTGSALGGVTLSNQPATSGSATVVNTSVGVFGMAPIPPLPPGNYFFTGASFGTGGGPRIADATNVPFTVTAAPVSQLVLDSTPTTFVTTASIPNFEIMYDADRAVDITVAVFANDGMGAPTGASLGGVVVTNQPATTGLSTITSTLTFASALPPGDYLFTGSFVDTGSTANQVDATNVAFTVTATPAPVANITIIASAEAIPITTVSASATGDRTFNVPFTYTSDEAIGTLTVELEFVAFGPSGPSTFPIPGSAATFTNLPAATDAPLMATITFPSDNPITDADTGNIWTISATGGTATESDLSVVGAGPNTGYRVKFTTDNDLNTITGTPTSGGGGDFPLNASGPISNVEFRDLDILEITDVAAPPVTDVIRIESITNAATNGVAAIPIASVTRGQTFPVEFTYTSSVDIAELTVNLEVVGFNGPFREFPLPGTEAVLTNLVAGDNLTATAMLTFPATAEVTAGNGDIWTLDPSQVNDDGNPRDNDPIALRNNVGSMLTNYRIQFTIGAGQTFSNPNNAGGIRLDTFISTVNDAPSGGNQIILDGDPNSFESTTSIPNFDISYEAAGAVDIYVEVKANDGTGMPTGASLGGVVVLNQPATTGLSTITSTLTFATALPPGDYLFTGAYFDAGGFANKVSAADVPFTVTAATSGQIVLDGDPSTFISTTSISDFEISYEAAGAVDIYVEVKADDGSGIPSGASLGGVVVLNQPATTGLSTITSTLTFATALPPGNYFFTGAYFDAGGFANKVSATDVPFTVTAGPVNQLVLDSSPTSFVSTASIPNFDISYEAEGAVDIYIEVKADDGTGMPTGASLGGVVVLNQPATTGLSTITSTLSFATPLPPGNYLFTGAYFDAGGFENRIDAMDVSFTVSAAPASRISLEGNRTSFTSTTSISNFRLAYQSPRAVDIYVEVRANDGTGMPTGDALGGVTLLNQAATGLSAISLTLSFADPLLPGDYLFIANYFDAGTFDNRVDAVSVPFTVIRTGIISDDPALFSPNPAKDIIRINNEMEVATYQVVSTSGILIMEGRAEETIDISDLATGIYFLVTDKGTAKFVKI</sequence>
<evidence type="ECO:0000256" key="2">
    <source>
        <dbReference type="SAM" id="SignalP"/>
    </source>
</evidence>
<protein>
    <recommendedName>
        <fullName evidence="3">Secretion system C-terminal sorting domain-containing protein</fullName>
    </recommendedName>
</protein>
<evidence type="ECO:0000313" key="4">
    <source>
        <dbReference type="EMBL" id="KZS38419.1"/>
    </source>
</evidence>
<dbReference type="NCBIfam" id="TIGR04183">
    <property type="entry name" value="Por_Secre_tail"/>
    <property type="match status" value="1"/>
</dbReference>
<evidence type="ECO:0000259" key="3">
    <source>
        <dbReference type="Pfam" id="PF18962"/>
    </source>
</evidence>
<evidence type="ECO:0000313" key="5">
    <source>
        <dbReference type="Proteomes" id="UP000076715"/>
    </source>
</evidence>
<dbReference type="EMBL" id="LQRT01000058">
    <property type="protein sequence ID" value="KZS38419.1"/>
    <property type="molecule type" value="Genomic_DNA"/>
</dbReference>
<dbReference type="Pfam" id="PF18962">
    <property type="entry name" value="Por_Secre_tail"/>
    <property type="match status" value="1"/>
</dbReference>
<organism evidence="4 5">
    <name type="scientific">Aquimarina aggregata</name>
    <dbReference type="NCBI Taxonomy" id="1642818"/>
    <lineage>
        <taxon>Bacteria</taxon>
        <taxon>Pseudomonadati</taxon>
        <taxon>Bacteroidota</taxon>
        <taxon>Flavobacteriia</taxon>
        <taxon>Flavobacteriales</taxon>
        <taxon>Flavobacteriaceae</taxon>
        <taxon>Aquimarina</taxon>
    </lineage>
</organism>
<feature type="chain" id="PRO_5007840921" description="Secretion system C-terminal sorting domain-containing protein" evidence="2">
    <location>
        <begin position="25"/>
        <end position="1704"/>
    </location>
</feature>
<name>A0A162X504_9FLAO</name>
<dbReference type="InterPro" id="IPR026444">
    <property type="entry name" value="Secre_tail"/>
</dbReference>
<feature type="signal peptide" evidence="2">
    <location>
        <begin position="1"/>
        <end position="24"/>
    </location>
</feature>
<gene>
    <name evidence="4" type="ORF">AWE51_17860</name>
</gene>
<proteinExistence type="predicted"/>
<accession>A0A162X504</accession>